<organism evidence="3 4">
    <name type="scientific">Pseudodesulfovibrio aespoeensis (strain ATCC 700646 / DSM 10631 / Aspo-2)</name>
    <name type="common">Desulfovibrio aespoeensis</name>
    <dbReference type="NCBI Taxonomy" id="643562"/>
    <lineage>
        <taxon>Bacteria</taxon>
        <taxon>Pseudomonadati</taxon>
        <taxon>Thermodesulfobacteriota</taxon>
        <taxon>Desulfovibrionia</taxon>
        <taxon>Desulfovibrionales</taxon>
        <taxon>Desulfovibrionaceae</taxon>
    </lineage>
</organism>
<dbReference type="Proteomes" id="UP000002191">
    <property type="component" value="Chromosome"/>
</dbReference>
<dbReference type="GO" id="GO:0005737">
    <property type="term" value="C:cytoplasm"/>
    <property type="evidence" value="ECO:0007669"/>
    <property type="project" value="TreeGrafter"/>
</dbReference>
<name>E6VU20_PSEA9</name>
<dbReference type="KEGG" id="das:Daes_1198"/>
<dbReference type="PANTHER" id="PTHR43830">
    <property type="entry name" value="PROTEIN PSP1"/>
    <property type="match status" value="1"/>
</dbReference>
<proteinExistence type="predicted"/>
<sequence length="392" mass="44361">MSQILGVKFNDYGQVYYFGSGPFVVREGQHVIVKTDQGMGLGKVILTRQAPQENESEDGEGYKAIYRLANDKDLEAVAENEALARDAYRHCRKCVSRLKLGMKLVDVEVFFDRSKMVFFFTAPGRIDFRELIKDLVREYRTRIELRQIGVRHETQMLGAIGNCGQMCCCRRFMRKFVPVTIKMAKEQNLFLNPTKISGICGRLLCCLSFEQKGYEEFHRMCPRVGKKFTTSLGAVKVLRSNFFKKSLTLMTENFDEKEVSIDEWNEIVNKPPSEEAMAEARAQASRGRRPARRPSRPDVESASEADEVSPEILALEDNEPPLGLERPDAGQGAERPARQPRAPRPPRQAPQAPQAPQAVQDAQAGNDSPGAGDDDGKSVRRPRRRRRKPPRK</sequence>
<accession>E6VU20</accession>
<reference evidence="4" key="1">
    <citation type="submission" date="2010-12" db="EMBL/GenBank/DDBJ databases">
        <title>Complete sequence of Desulfovibrio aespoeensis Aspo-2.</title>
        <authorList>
            <consortium name="US DOE Joint Genome Institute"/>
            <person name="Lucas S."/>
            <person name="Copeland A."/>
            <person name="Lapidus A."/>
            <person name="Cheng J.-F."/>
            <person name="Goodwin L."/>
            <person name="Pitluck S."/>
            <person name="Chertkov O."/>
            <person name="Misra M."/>
            <person name="Detter J.C."/>
            <person name="Han C."/>
            <person name="Tapia R."/>
            <person name="Land M."/>
            <person name="Hauser L."/>
            <person name="Kyrpides N."/>
            <person name="Ivanova N."/>
            <person name="Ovchinnikova G."/>
            <person name="Pedersen K."/>
            <person name="Jagevall S."/>
            <person name="Hazen T."/>
            <person name="Woyke T."/>
        </authorList>
    </citation>
    <scope>NUCLEOTIDE SEQUENCE [LARGE SCALE GENOMIC DNA]</scope>
    <source>
        <strain evidence="4">ATCC 700646 / DSM 10631 / Aspo-2</strain>
    </source>
</reference>
<keyword evidence="4" id="KW-1185">Reference proteome</keyword>
<feature type="compositionally biased region" description="Basic residues" evidence="1">
    <location>
        <begin position="379"/>
        <end position="392"/>
    </location>
</feature>
<dbReference type="RefSeq" id="WP_013514144.1">
    <property type="nucleotide sequence ID" value="NC_014844.1"/>
</dbReference>
<dbReference type="InterPro" id="IPR047767">
    <property type="entry name" value="PSP1-like"/>
</dbReference>
<evidence type="ECO:0000313" key="4">
    <source>
        <dbReference type="Proteomes" id="UP000002191"/>
    </source>
</evidence>
<dbReference type="InterPro" id="IPR007557">
    <property type="entry name" value="PSP1_C"/>
</dbReference>
<feature type="region of interest" description="Disordered" evidence="1">
    <location>
        <begin position="270"/>
        <end position="392"/>
    </location>
</feature>
<evidence type="ECO:0000313" key="3">
    <source>
        <dbReference type="EMBL" id="ADU62213.1"/>
    </source>
</evidence>
<feature type="compositionally biased region" description="Acidic residues" evidence="1">
    <location>
        <begin position="301"/>
        <end position="319"/>
    </location>
</feature>
<evidence type="ECO:0000256" key="1">
    <source>
        <dbReference type="SAM" id="MobiDB-lite"/>
    </source>
</evidence>
<feature type="compositionally biased region" description="Low complexity" evidence="1">
    <location>
        <begin position="349"/>
        <end position="364"/>
    </location>
</feature>
<dbReference type="PANTHER" id="PTHR43830:SF3">
    <property type="entry name" value="PROTEIN PSP1"/>
    <property type="match status" value="1"/>
</dbReference>
<dbReference type="STRING" id="643562.Daes_1198"/>
<dbReference type="AlphaFoldDB" id="E6VU20"/>
<dbReference type="NCBIfam" id="NF041131">
    <property type="entry name" value="RicT_YaaT_fam"/>
    <property type="match status" value="1"/>
</dbReference>
<dbReference type="OrthoDB" id="9779344at2"/>
<feature type="domain" description="PSP1 C-terminal" evidence="2">
    <location>
        <begin position="63"/>
        <end position="148"/>
    </location>
</feature>
<evidence type="ECO:0000259" key="2">
    <source>
        <dbReference type="PROSITE" id="PS51411"/>
    </source>
</evidence>
<dbReference type="EMBL" id="CP002431">
    <property type="protein sequence ID" value="ADU62213.1"/>
    <property type="molecule type" value="Genomic_DNA"/>
</dbReference>
<protein>
    <submittedName>
        <fullName evidence="3">PSP1 domain protein</fullName>
    </submittedName>
</protein>
<dbReference type="HOGENOM" id="CLU_033149_2_3_7"/>
<reference evidence="3 4" key="2">
    <citation type="journal article" date="2014" name="Genome Announc.">
        <title>Complete Genome Sequence of the Subsurface, Mesophilic Sulfate-Reducing Bacterium Desulfovibrio aespoeensis Aspo-2.</title>
        <authorList>
            <person name="Pedersen K."/>
            <person name="Bengtsson A."/>
            <person name="Edlund J."/>
            <person name="Rabe L."/>
            <person name="Hazen T."/>
            <person name="Chakraborty R."/>
            <person name="Goodwin L."/>
            <person name="Shapiro N."/>
        </authorList>
    </citation>
    <scope>NUCLEOTIDE SEQUENCE [LARGE SCALE GENOMIC DNA]</scope>
    <source>
        <strain evidence="4">ATCC 700646 / DSM 10631 / Aspo-2</strain>
    </source>
</reference>
<dbReference type="eggNOG" id="COG1774">
    <property type="taxonomic scope" value="Bacteria"/>
</dbReference>
<dbReference type="PROSITE" id="PS51411">
    <property type="entry name" value="PSP1_C"/>
    <property type="match status" value="1"/>
</dbReference>
<gene>
    <name evidence="3" type="ordered locus">Daes_1198</name>
</gene>
<dbReference type="Pfam" id="PF04468">
    <property type="entry name" value="PSP1"/>
    <property type="match status" value="1"/>
</dbReference>